<reference evidence="1 2" key="1">
    <citation type="submission" date="2018-06" db="EMBL/GenBank/DDBJ databases">
        <authorList>
            <consortium name="Pathogen Informatics"/>
            <person name="Doyle S."/>
        </authorList>
    </citation>
    <scope>NUCLEOTIDE SEQUENCE [LARGE SCALE GENOMIC DNA]</scope>
    <source>
        <strain evidence="1 2">NCTC13184</strain>
    </source>
</reference>
<dbReference type="AlphaFoldDB" id="A0A378X6C5"/>
<dbReference type="EMBL" id="UGRU01000001">
    <property type="protein sequence ID" value="SUA48547.1"/>
    <property type="molecule type" value="Genomic_DNA"/>
</dbReference>
<evidence type="ECO:0000313" key="2">
    <source>
        <dbReference type="Proteomes" id="UP000255082"/>
    </source>
</evidence>
<sequence length="73" mass="8208">MDLMLMVGLCFGIVCLVRVAVGVRLPETCPRRMPLPARQSDTVPLPVDVRDIRERLDLEELGLRWCQDRCGAG</sequence>
<name>A0A378X6C5_9NOCA</name>
<dbReference type="Proteomes" id="UP000255082">
    <property type="component" value="Unassembled WGS sequence"/>
</dbReference>
<organism evidence="1 2">
    <name type="scientific">Nocardia africana</name>
    <dbReference type="NCBI Taxonomy" id="134964"/>
    <lineage>
        <taxon>Bacteria</taxon>
        <taxon>Bacillati</taxon>
        <taxon>Actinomycetota</taxon>
        <taxon>Actinomycetes</taxon>
        <taxon>Mycobacteriales</taxon>
        <taxon>Nocardiaceae</taxon>
        <taxon>Nocardia</taxon>
    </lineage>
</organism>
<gene>
    <name evidence="1" type="ORF">NCTC13184_07101</name>
</gene>
<accession>A0A378X6C5</accession>
<proteinExistence type="predicted"/>
<protein>
    <submittedName>
        <fullName evidence="1">Uncharacterized protein</fullName>
    </submittedName>
</protein>
<evidence type="ECO:0000313" key="1">
    <source>
        <dbReference type="EMBL" id="SUA48547.1"/>
    </source>
</evidence>